<evidence type="ECO:0000313" key="1">
    <source>
        <dbReference type="EMBL" id="KAI0042278.1"/>
    </source>
</evidence>
<accession>A0ACB8RF85</accession>
<dbReference type="Proteomes" id="UP000814033">
    <property type="component" value="Unassembled WGS sequence"/>
</dbReference>
<evidence type="ECO:0000313" key="2">
    <source>
        <dbReference type="Proteomes" id="UP000814033"/>
    </source>
</evidence>
<gene>
    <name evidence="1" type="ORF">FA95DRAFT_1564488</name>
</gene>
<reference evidence="1" key="2">
    <citation type="journal article" date="2022" name="New Phytol.">
        <title>Evolutionary transition to the ectomycorrhizal habit in the genomes of a hyperdiverse lineage of mushroom-forming fungi.</title>
        <authorList>
            <person name="Looney B."/>
            <person name="Miyauchi S."/>
            <person name="Morin E."/>
            <person name="Drula E."/>
            <person name="Courty P.E."/>
            <person name="Kohler A."/>
            <person name="Kuo A."/>
            <person name="LaButti K."/>
            <person name="Pangilinan J."/>
            <person name="Lipzen A."/>
            <person name="Riley R."/>
            <person name="Andreopoulos W."/>
            <person name="He G."/>
            <person name="Johnson J."/>
            <person name="Nolan M."/>
            <person name="Tritt A."/>
            <person name="Barry K.W."/>
            <person name="Grigoriev I.V."/>
            <person name="Nagy L.G."/>
            <person name="Hibbett D."/>
            <person name="Henrissat B."/>
            <person name="Matheny P.B."/>
            <person name="Labbe J."/>
            <person name="Martin F.M."/>
        </authorList>
    </citation>
    <scope>NUCLEOTIDE SEQUENCE</scope>
    <source>
        <strain evidence="1">FP105234-sp</strain>
    </source>
</reference>
<proteinExistence type="predicted"/>
<sequence length="335" mass="37065">MGNSRSLLSPISPDASLCQCHESESMTTSSTFTLIDKPDAASNISVVAPPLVDLFKNHTHLNKVDPIVLSVALFKAMGYSNAVGSDTENFYPPTEFVIYLEFIEWKARGNTSRTRPAESLSEAAYTFLSRFALPPSSTPSFPRNLVTTRYTENAIRHIMIDNEGNLSKADQKRLAAALFEALGLRGYGPCPPPDTVILLEFIDAQIRGPTMHQRKAPAKTLVGAVYYFMFRRAASRGLLPDIERYGPIKCLAEEGQGEEELLRQVDMHPDLNKVNPAILCKALYISIGNNMLPHTDTFAQIHLPSDSRSRRTIGDTTTAIGAIQRRPLSRLRTIT</sequence>
<reference evidence="1" key="1">
    <citation type="submission" date="2021-02" db="EMBL/GenBank/DDBJ databases">
        <authorList>
            <consortium name="DOE Joint Genome Institute"/>
            <person name="Ahrendt S."/>
            <person name="Looney B.P."/>
            <person name="Miyauchi S."/>
            <person name="Morin E."/>
            <person name="Drula E."/>
            <person name="Courty P.E."/>
            <person name="Chicoki N."/>
            <person name="Fauchery L."/>
            <person name="Kohler A."/>
            <person name="Kuo A."/>
            <person name="Labutti K."/>
            <person name="Pangilinan J."/>
            <person name="Lipzen A."/>
            <person name="Riley R."/>
            <person name="Andreopoulos W."/>
            <person name="He G."/>
            <person name="Johnson J."/>
            <person name="Barry K.W."/>
            <person name="Grigoriev I.V."/>
            <person name="Nagy L."/>
            <person name="Hibbett D."/>
            <person name="Henrissat B."/>
            <person name="Matheny P.B."/>
            <person name="Labbe J."/>
            <person name="Martin F."/>
        </authorList>
    </citation>
    <scope>NUCLEOTIDE SEQUENCE</scope>
    <source>
        <strain evidence="1">FP105234-sp</strain>
    </source>
</reference>
<dbReference type="EMBL" id="MU276075">
    <property type="protein sequence ID" value="KAI0042278.1"/>
    <property type="molecule type" value="Genomic_DNA"/>
</dbReference>
<organism evidence="1 2">
    <name type="scientific">Auriscalpium vulgare</name>
    <dbReference type="NCBI Taxonomy" id="40419"/>
    <lineage>
        <taxon>Eukaryota</taxon>
        <taxon>Fungi</taxon>
        <taxon>Dikarya</taxon>
        <taxon>Basidiomycota</taxon>
        <taxon>Agaricomycotina</taxon>
        <taxon>Agaricomycetes</taxon>
        <taxon>Russulales</taxon>
        <taxon>Auriscalpiaceae</taxon>
        <taxon>Auriscalpium</taxon>
    </lineage>
</organism>
<comment type="caution">
    <text evidence="1">The sequence shown here is derived from an EMBL/GenBank/DDBJ whole genome shotgun (WGS) entry which is preliminary data.</text>
</comment>
<name>A0ACB8RF85_9AGAM</name>
<protein>
    <submittedName>
        <fullName evidence="1">Uncharacterized protein</fullName>
    </submittedName>
</protein>
<keyword evidence="2" id="KW-1185">Reference proteome</keyword>